<dbReference type="InterPro" id="IPR029064">
    <property type="entry name" value="Ribosomal_eL30-like_sf"/>
</dbReference>
<protein>
    <submittedName>
        <fullName evidence="1">Uncharacterized protein</fullName>
    </submittedName>
</protein>
<accession>A0A8W8M2L5</accession>
<organism evidence="1 2">
    <name type="scientific">Magallana gigas</name>
    <name type="common">Pacific oyster</name>
    <name type="synonym">Crassostrea gigas</name>
    <dbReference type="NCBI Taxonomy" id="29159"/>
    <lineage>
        <taxon>Eukaryota</taxon>
        <taxon>Metazoa</taxon>
        <taxon>Spiralia</taxon>
        <taxon>Lophotrochozoa</taxon>
        <taxon>Mollusca</taxon>
        <taxon>Bivalvia</taxon>
        <taxon>Autobranchia</taxon>
        <taxon>Pteriomorphia</taxon>
        <taxon>Ostreida</taxon>
        <taxon>Ostreoidea</taxon>
        <taxon>Ostreidae</taxon>
        <taxon>Magallana</taxon>
    </lineage>
</organism>
<dbReference type="AlphaFoldDB" id="A0A8W8M2L5"/>
<name>A0A8W8M2L5_MAGGI</name>
<proteinExistence type="predicted"/>
<sequence>MEAYCLENDIKLLKVDSLEKLEGVFPVNENSNTDAVDCSCILVKAPEKTDHPFILPEKPNFWPAQGNVLKISYRGKPRPGSHILMIYTKTRGNPRQGSRHLCIFICKPPTTKETEVNFYPWQMALSAYSVLETPADGFLGSLDSSLLLRPGPKLPLTLTCHGFGMTFRLFFDLASSDKNMTGMADDDVK</sequence>
<keyword evidence="2" id="KW-1185">Reference proteome</keyword>
<evidence type="ECO:0000313" key="2">
    <source>
        <dbReference type="Proteomes" id="UP000005408"/>
    </source>
</evidence>
<dbReference type="Proteomes" id="UP000005408">
    <property type="component" value="Unassembled WGS sequence"/>
</dbReference>
<dbReference type="Gene3D" id="3.30.1330.30">
    <property type="match status" value="1"/>
</dbReference>
<evidence type="ECO:0000313" key="1">
    <source>
        <dbReference type="EnsemblMetazoa" id="G3069.25:cds"/>
    </source>
</evidence>
<dbReference type="EnsemblMetazoa" id="G3069.25">
    <property type="protein sequence ID" value="G3069.25:cds"/>
    <property type="gene ID" value="G3069"/>
</dbReference>
<reference evidence="1" key="1">
    <citation type="submission" date="2022-08" db="UniProtKB">
        <authorList>
            <consortium name="EnsemblMetazoa"/>
        </authorList>
    </citation>
    <scope>IDENTIFICATION</scope>
    <source>
        <strain evidence="1">05x7-T-G4-1.051#20</strain>
    </source>
</reference>